<evidence type="ECO:0000256" key="10">
    <source>
        <dbReference type="SAM" id="SignalP"/>
    </source>
</evidence>
<evidence type="ECO:0000256" key="9">
    <source>
        <dbReference type="ARBA" id="ARBA00023157"/>
    </source>
</evidence>
<evidence type="ECO:0000256" key="7">
    <source>
        <dbReference type="ARBA" id="ARBA00022940"/>
    </source>
</evidence>
<reference evidence="12" key="1">
    <citation type="submission" date="2025-08" db="UniProtKB">
        <authorList>
            <consortium name="Ensembl"/>
        </authorList>
    </citation>
    <scope>IDENTIFICATION</scope>
</reference>
<dbReference type="GO" id="GO:0061760">
    <property type="term" value="P:antifungal innate immune response"/>
    <property type="evidence" value="ECO:0007669"/>
    <property type="project" value="TreeGrafter"/>
</dbReference>
<keyword evidence="4" id="KW-0964">Secreted</keyword>
<evidence type="ECO:0000256" key="2">
    <source>
        <dbReference type="ARBA" id="ARBA00004613"/>
    </source>
</evidence>
<evidence type="ECO:0000256" key="4">
    <source>
        <dbReference type="ARBA" id="ARBA00022525"/>
    </source>
</evidence>
<evidence type="ECO:0000313" key="12">
    <source>
        <dbReference type="Ensembl" id="ENSMMMP00000027271.1"/>
    </source>
</evidence>
<comment type="function">
    <text evidence="1">Has antibacterial activity.</text>
</comment>
<dbReference type="PANTHER" id="PTHR47902:SF1">
    <property type="entry name" value="BETA-DEFENSIN 119"/>
    <property type="match status" value="1"/>
</dbReference>
<dbReference type="Proteomes" id="UP000694407">
    <property type="component" value="Unplaced"/>
</dbReference>
<evidence type="ECO:0000313" key="13">
    <source>
        <dbReference type="Proteomes" id="UP000694407"/>
    </source>
</evidence>
<reference evidence="12" key="2">
    <citation type="submission" date="2025-09" db="UniProtKB">
        <authorList>
            <consortium name="Ensembl"/>
        </authorList>
    </citation>
    <scope>IDENTIFICATION</scope>
</reference>
<comment type="similarity">
    <text evidence="3">Belongs to the beta-defensin family.</text>
</comment>
<organism evidence="12 13">
    <name type="scientific">Marmota marmota marmota</name>
    <name type="common">Alpine marmot</name>
    <dbReference type="NCBI Taxonomy" id="9994"/>
    <lineage>
        <taxon>Eukaryota</taxon>
        <taxon>Metazoa</taxon>
        <taxon>Chordata</taxon>
        <taxon>Craniata</taxon>
        <taxon>Vertebrata</taxon>
        <taxon>Euteleostomi</taxon>
        <taxon>Mammalia</taxon>
        <taxon>Eutheria</taxon>
        <taxon>Euarchontoglires</taxon>
        <taxon>Glires</taxon>
        <taxon>Rodentia</taxon>
        <taxon>Sciuromorpha</taxon>
        <taxon>Sciuridae</taxon>
        <taxon>Xerinae</taxon>
        <taxon>Marmotini</taxon>
        <taxon>Marmota</taxon>
    </lineage>
</organism>
<accession>A0A8C6ACA2</accession>
<feature type="chain" id="PRO_5034123187" evidence="10">
    <location>
        <begin position="20"/>
        <end position="83"/>
    </location>
</feature>
<dbReference type="GO" id="GO:0001530">
    <property type="term" value="F:lipopolysaccharide binding"/>
    <property type="evidence" value="ECO:0007669"/>
    <property type="project" value="TreeGrafter"/>
</dbReference>
<evidence type="ECO:0000259" key="11">
    <source>
        <dbReference type="Pfam" id="PF14862"/>
    </source>
</evidence>
<dbReference type="GO" id="GO:0005576">
    <property type="term" value="C:extracellular region"/>
    <property type="evidence" value="ECO:0007669"/>
    <property type="project" value="UniProtKB-SubCell"/>
</dbReference>
<keyword evidence="7" id="KW-0211">Defensin</keyword>
<proteinExistence type="inferred from homology"/>
<sequence length="83" mass="9530">MKLLLLFLAIFLAVEPVMSGRHSLLRCMGSMGVCRTACRKIEHTYFYCRNYQSCCLQSFMRINVAGKDEPGVLSYAKHWPKIP</sequence>
<dbReference type="AlphaFoldDB" id="A0A8C6ACA2"/>
<evidence type="ECO:0000256" key="3">
    <source>
        <dbReference type="ARBA" id="ARBA00007371"/>
    </source>
</evidence>
<keyword evidence="5" id="KW-0929">Antimicrobial</keyword>
<protein>
    <submittedName>
        <fullName evidence="12">Defensin beta 119</fullName>
    </submittedName>
</protein>
<keyword evidence="6 10" id="KW-0732">Signal</keyword>
<dbReference type="Ensembl" id="ENSMMMT00000030842.1">
    <property type="protein sequence ID" value="ENSMMMP00000027271.1"/>
    <property type="gene ID" value="ENSMMMG00000023820.1"/>
</dbReference>
<comment type="subcellular location">
    <subcellularLocation>
        <location evidence="2">Secreted</location>
    </subcellularLocation>
</comment>
<evidence type="ECO:0000256" key="5">
    <source>
        <dbReference type="ARBA" id="ARBA00022529"/>
    </source>
</evidence>
<dbReference type="InterPro" id="IPR028060">
    <property type="entry name" value="Defensin_big_dom"/>
</dbReference>
<dbReference type="GO" id="GO:0050829">
    <property type="term" value="P:defense response to Gram-negative bacterium"/>
    <property type="evidence" value="ECO:0007669"/>
    <property type="project" value="InterPro"/>
</dbReference>
<dbReference type="GeneTree" id="ENSGT00510000050451"/>
<keyword evidence="8" id="KW-0044">Antibiotic</keyword>
<dbReference type="PANTHER" id="PTHR47902">
    <property type="entry name" value="BETA-DEFENSIN 119"/>
    <property type="match status" value="1"/>
</dbReference>
<evidence type="ECO:0000256" key="1">
    <source>
        <dbReference type="ARBA" id="ARBA00002878"/>
    </source>
</evidence>
<dbReference type="Pfam" id="PF14862">
    <property type="entry name" value="Defensin_big"/>
    <property type="match status" value="1"/>
</dbReference>
<feature type="signal peptide" evidence="10">
    <location>
        <begin position="1"/>
        <end position="19"/>
    </location>
</feature>
<gene>
    <name evidence="12" type="primary">DEFB119</name>
</gene>
<evidence type="ECO:0000256" key="8">
    <source>
        <dbReference type="ARBA" id="ARBA00023022"/>
    </source>
</evidence>
<evidence type="ECO:0000256" key="6">
    <source>
        <dbReference type="ARBA" id="ARBA00022729"/>
    </source>
</evidence>
<keyword evidence="13" id="KW-1185">Reference proteome</keyword>
<feature type="domain" description="Big defensin" evidence="11">
    <location>
        <begin position="1"/>
        <end position="49"/>
    </location>
</feature>
<keyword evidence="9" id="KW-1015">Disulfide bond</keyword>
<name>A0A8C6ACA2_MARMA</name>
<dbReference type="GO" id="GO:0050830">
    <property type="term" value="P:defense response to Gram-positive bacterium"/>
    <property type="evidence" value="ECO:0007669"/>
    <property type="project" value="InterPro"/>
</dbReference>